<feature type="binding site" evidence="7">
    <location>
        <position position="179"/>
    </location>
    <ligand>
        <name>substrate</name>
    </ligand>
</feature>
<dbReference type="CDD" id="cd00311">
    <property type="entry name" value="TIM"/>
    <property type="match status" value="1"/>
</dbReference>
<dbReference type="GO" id="GO:0046166">
    <property type="term" value="P:glyceraldehyde-3-phosphate biosynthetic process"/>
    <property type="evidence" value="ECO:0007669"/>
    <property type="project" value="TreeGrafter"/>
</dbReference>
<dbReference type="GO" id="GO:0005829">
    <property type="term" value="C:cytosol"/>
    <property type="evidence" value="ECO:0007669"/>
    <property type="project" value="TreeGrafter"/>
</dbReference>
<dbReference type="GO" id="GO:0004807">
    <property type="term" value="F:triose-phosphate isomerase activity"/>
    <property type="evidence" value="ECO:0007669"/>
    <property type="project" value="UniProtKB-UniRule"/>
</dbReference>
<dbReference type="UniPathway" id="UPA00109">
    <property type="reaction ID" value="UER00189"/>
</dbReference>
<dbReference type="Gene3D" id="3.20.20.70">
    <property type="entry name" value="Aldolase class I"/>
    <property type="match status" value="1"/>
</dbReference>
<comment type="caution">
    <text evidence="9">The sequence shown here is derived from an EMBL/GenBank/DDBJ whole genome shotgun (WGS) entry which is preliminary data.</text>
</comment>
<dbReference type="SUPFAM" id="SSF51351">
    <property type="entry name" value="Triosephosphate isomerase (TIM)"/>
    <property type="match status" value="1"/>
</dbReference>
<feature type="binding site" evidence="7">
    <location>
        <position position="219"/>
    </location>
    <ligand>
        <name>substrate</name>
    </ligand>
</feature>
<feature type="binding site" evidence="7">
    <location>
        <begin position="240"/>
        <end position="241"/>
    </location>
    <ligand>
        <name>substrate</name>
    </ligand>
</feature>
<evidence type="ECO:0000256" key="5">
    <source>
        <dbReference type="ARBA" id="ARBA00023152"/>
    </source>
</evidence>
<dbReference type="AlphaFoldDB" id="A0A1G2H5G5"/>
<evidence type="ECO:0000256" key="7">
    <source>
        <dbReference type="HAMAP-Rule" id="MF_00147"/>
    </source>
</evidence>
<comment type="catalytic activity">
    <reaction evidence="7 8">
        <text>D-glyceraldehyde 3-phosphate = dihydroxyacetone phosphate</text>
        <dbReference type="Rhea" id="RHEA:18585"/>
        <dbReference type="ChEBI" id="CHEBI:57642"/>
        <dbReference type="ChEBI" id="CHEBI:59776"/>
        <dbReference type="EC" id="5.3.1.1"/>
    </reaction>
</comment>
<comment type="function">
    <text evidence="7">Involved in the gluconeogenesis. Catalyzes stereospecifically the conversion of dihydroxyacetone phosphate (DHAP) to D-glyceraldehyde-3-phosphate (G3P).</text>
</comment>
<dbReference type="Proteomes" id="UP000177932">
    <property type="component" value="Unassembled WGS sequence"/>
</dbReference>
<keyword evidence="6 7" id="KW-0413">Isomerase</keyword>
<comment type="subunit">
    <text evidence="7 8">Homodimer.</text>
</comment>
<dbReference type="InterPro" id="IPR035990">
    <property type="entry name" value="TIM_sf"/>
</dbReference>
<dbReference type="InterPro" id="IPR020861">
    <property type="entry name" value="Triosephosphate_isomerase_AS"/>
</dbReference>
<name>A0A1G2H5G5_9BACT</name>
<dbReference type="PANTHER" id="PTHR21139:SF42">
    <property type="entry name" value="TRIOSEPHOSPHATE ISOMERASE"/>
    <property type="match status" value="1"/>
</dbReference>
<keyword evidence="3 7" id="KW-0312">Gluconeogenesis</keyword>
<comment type="pathway">
    <text evidence="1 7 8">Carbohydrate degradation; glycolysis; D-glyceraldehyde 3-phosphate from glycerone phosphate: step 1/1.</text>
</comment>
<keyword evidence="5 7" id="KW-0324">Glycolysis</keyword>
<dbReference type="UniPathway" id="UPA00138"/>
<proteinExistence type="inferred from homology"/>
<dbReference type="GO" id="GO:0006094">
    <property type="term" value="P:gluconeogenesis"/>
    <property type="evidence" value="ECO:0007669"/>
    <property type="project" value="UniProtKB-UniRule"/>
</dbReference>
<dbReference type="PANTHER" id="PTHR21139">
    <property type="entry name" value="TRIOSEPHOSPHATE ISOMERASE"/>
    <property type="match status" value="1"/>
</dbReference>
<accession>A0A1G2H5G5</accession>
<reference evidence="9 10" key="1">
    <citation type="journal article" date="2016" name="Nat. Commun.">
        <title>Thousands of microbial genomes shed light on interconnected biogeochemical processes in an aquifer system.</title>
        <authorList>
            <person name="Anantharaman K."/>
            <person name="Brown C.T."/>
            <person name="Hug L.A."/>
            <person name="Sharon I."/>
            <person name="Castelle C.J."/>
            <person name="Probst A.J."/>
            <person name="Thomas B.C."/>
            <person name="Singh A."/>
            <person name="Wilkins M.J."/>
            <person name="Karaoz U."/>
            <person name="Brodie E.L."/>
            <person name="Williams K.H."/>
            <person name="Hubbard S.S."/>
            <person name="Banfield J.F."/>
        </authorList>
    </citation>
    <scope>NUCLEOTIDE SEQUENCE [LARGE SCALE GENOMIC DNA]</scope>
</reference>
<evidence type="ECO:0000256" key="8">
    <source>
        <dbReference type="RuleBase" id="RU363013"/>
    </source>
</evidence>
<dbReference type="EC" id="5.3.1.1" evidence="7 8"/>
<evidence type="ECO:0000256" key="2">
    <source>
        <dbReference type="ARBA" id="ARBA00007422"/>
    </source>
</evidence>
<dbReference type="FunFam" id="3.20.20.70:FF:000016">
    <property type="entry name" value="Triosephosphate isomerase"/>
    <property type="match status" value="1"/>
</dbReference>
<evidence type="ECO:0000313" key="9">
    <source>
        <dbReference type="EMBL" id="OGZ57715.1"/>
    </source>
</evidence>
<feature type="active site" description="Proton acceptor" evidence="7">
    <location>
        <position position="173"/>
    </location>
</feature>
<dbReference type="InterPro" id="IPR022896">
    <property type="entry name" value="TrioseP_Isoase_bac/euk"/>
</dbReference>
<dbReference type="PROSITE" id="PS51440">
    <property type="entry name" value="TIM_2"/>
    <property type="match status" value="1"/>
</dbReference>
<evidence type="ECO:0000313" key="10">
    <source>
        <dbReference type="Proteomes" id="UP000177932"/>
    </source>
</evidence>
<dbReference type="GO" id="GO:0019563">
    <property type="term" value="P:glycerol catabolic process"/>
    <property type="evidence" value="ECO:0007669"/>
    <property type="project" value="TreeGrafter"/>
</dbReference>
<dbReference type="PROSITE" id="PS00171">
    <property type="entry name" value="TIM_1"/>
    <property type="match status" value="1"/>
</dbReference>
<dbReference type="Pfam" id="PF00121">
    <property type="entry name" value="TIM"/>
    <property type="match status" value="1"/>
</dbReference>
<comment type="subcellular location">
    <subcellularLocation>
        <location evidence="7 8">Cytoplasm</location>
    </subcellularLocation>
</comment>
<sequence>MGNKLIIANWKMNPDTLVEAEELSVSIARGLASVNNLEVVVCAPFVYLTILANIANRKFSLGGQNCFYEQKGAYTGEVSASMLKDLGSEYVIVGHSERKKYFGENNEIINKKTKAALKAGLNVILCIGEETRDSFDSRGQWTKEIDPALKDQLMEALADVKKPQMLKISIAYEPVWAIGTGNPATPDDVFSVKLFIRKILSELYDRKTADSIRVLYGGSTDKKNASMFTKEGQADGLLVGGASLDETEFLGILKSI</sequence>
<dbReference type="GO" id="GO:0006096">
    <property type="term" value="P:glycolytic process"/>
    <property type="evidence" value="ECO:0007669"/>
    <property type="project" value="UniProtKB-UniRule"/>
</dbReference>
<dbReference type="EMBL" id="MHOD01000024">
    <property type="protein sequence ID" value="OGZ57715.1"/>
    <property type="molecule type" value="Genomic_DNA"/>
</dbReference>
<comment type="similarity">
    <text evidence="2 7 8">Belongs to the triosephosphate isomerase family.</text>
</comment>
<gene>
    <name evidence="7" type="primary">tpiA</name>
    <name evidence="9" type="ORF">A2827_00265</name>
</gene>
<feature type="active site" description="Electrophile" evidence="7">
    <location>
        <position position="95"/>
    </location>
</feature>
<comment type="pathway">
    <text evidence="7 8">Carbohydrate biosynthesis; gluconeogenesis.</text>
</comment>
<evidence type="ECO:0000256" key="4">
    <source>
        <dbReference type="ARBA" id="ARBA00022490"/>
    </source>
</evidence>
<evidence type="ECO:0000256" key="3">
    <source>
        <dbReference type="ARBA" id="ARBA00022432"/>
    </source>
</evidence>
<keyword evidence="4 7" id="KW-0963">Cytoplasm</keyword>
<evidence type="ECO:0000256" key="6">
    <source>
        <dbReference type="ARBA" id="ARBA00023235"/>
    </source>
</evidence>
<protein>
    <recommendedName>
        <fullName evidence="7 8">Triosephosphate isomerase</fullName>
        <shortName evidence="7">TIM</shortName>
        <shortName evidence="7">TPI</shortName>
        <ecNumber evidence="7 8">5.3.1.1</ecNumber>
    </recommendedName>
    <alternativeName>
        <fullName evidence="7">Triose-phosphate isomerase</fullName>
    </alternativeName>
</protein>
<feature type="binding site" evidence="7">
    <location>
        <begin position="9"/>
        <end position="11"/>
    </location>
    <ligand>
        <name>substrate</name>
    </ligand>
</feature>
<dbReference type="HAMAP" id="MF_00147_B">
    <property type="entry name" value="TIM_B"/>
    <property type="match status" value="1"/>
</dbReference>
<dbReference type="InterPro" id="IPR000652">
    <property type="entry name" value="Triosephosphate_isomerase"/>
</dbReference>
<dbReference type="InterPro" id="IPR013785">
    <property type="entry name" value="Aldolase_TIM"/>
</dbReference>
<organism evidence="9 10">
    <name type="scientific">Candidatus Spechtbacteria bacterium RIFCSPHIGHO2_01_FULL_43_30</name>
    <dbReference type="NCBI Taxonomy" id="1802158"/>
    <lineage>
        <taxon>Bacteria</taxon>
        <taxon>Candidatus Spechtiibacteriota</taxon>
    </lineage>
</organism>
<dbReference type="STRING" id="1802158.A2827_00265"/>
<evidence type="ECO:0000256" key="1">
    <source>
        <dbReference type="ARBA" id="ARBA00004680"/>
    </source>
</evidence>
<dbReference type="NCBIfam" id="TIGR00419">
    <property type="entry name" value="tim"/>
    <property type="match status" value="1"/>
</dbReference>